<dbReference type="STRING" id="1121485.GCA_000426485_03322"/>
<dbReference type="InterPro" id="IPR016047">
    <property type="entry name" value="M23ase_b-sheet_dom"/>
</dbReference>
<dbReference type="PROSITE" id="PS51782">
    <property type="entry name" value="LYSM"/>
    <property type="match status" value="1"/>
</dbReference>
<dbReference type="Pfam" id="PF01476">
    <property type="entry name" value="LysM"/>
    <property type="match status" value="1"/>
</dbReference>
<dbReference type="Pfam" id="PF01551">
    <property type="entry name" value="Peptidase_M23"/>
    <property type="match status" value="1"/>
</dbReference>
<gene>
    <name evidence="2" type="ORF">E2605_04040</name>
</gene>
<protein>
    <submittedName>
        <fullName evidence="2">LysM peptidoglycan-binding domain-containing protein</fullName>
    </submittedName>
</protein>
<dbReference type="SMART" id="SM00257">
    <property type="entry name" value="LysM"/>
    <property type="match status" value="1"/>
</dbReference>
<dbReference type="AlphaFoldDB" id="A0A4Y8L7F7"/>
<dbReference type="SUPFAM" id="SSF54106">
    <property type="entry name" value="LysM domain"/>
    <property type="match status" value="1"/>
</dbReference>
<evidence type="ECO:0000313" key="3">
    <source>
        <dbReference type="Proteomes" id="UP000297861"/>
    </source>
</evidence>
<feature type="domain" description="LysM" evidence="1">
    <location>
        <begin position="266"/>
        <end position="310"/>
    </location>
</feature>
<reference evidence="2 3" key="1">
    <citation type="submission" date="2019-03" db="EMBL/GenBank/DDBJ databases">
        <title>San Antonio Military Medical Center submission to MRSN (WRAIR), pending publication.</title>
        <authorList>
            <person name="Blyth D.M."/>
            <person name="Mccarthy S.L."/>
            <person name="Schall S.E."/>
            <person name="Stam J.A."/>
            <person name="Ong A.C."/>
            <person name="Mcgann P.T."/>
        </authorList>
    </citation>
    <scope>NUCLEOTIDE SEQUENCE [LARGE SCALE GENOMIC DNA]</scope>
    <source>
        <strain evidence="2 3">MRSN571793</strain>
    </source>
</reference>
<dbReference type="Gene3D" id="2.70.70.10">
    <property type="entry name" value="Glucose Permease (Domain IIA)"/>
    <property type="match status" value="1"/>
</dbReference>
<dbReference type="Gene3D" id="3.10.350.10">
    <property type="entry name" value="LysM domain"/>
    <property type="match status" value="1"/>
</dbReference>
<dbReference type="EMBL" id="SOML01000002">
    <property type="protein sequence ID" value="TFD98094.1"/>
    <property type="molecule type" value="Genomic_DNA"/>
</dbReference>
<comment type="caution">
    <text evidence="2">The sequence shown here is derived from an EMBL/GenBank/DDBJ whole genome shotgun (WGS) entry which is preliminary data.</text>
</comment>
<dbReference type="InterPro" id="IPR011055">
    <property type="entry name" value="Dup_hybrid_motif"/>
</dbReference>
<evidence type="ECO:0000259" key="1">
    <source>
        <dbReference type="PROSITE" id="PS51782"/>
    </source>
</evidence>
<keyword evidence="3" id="KW-1185">Reference proteome</keyword>
<proteinExistence type="predicted"/>
<dbReference type="InterPro" id="IPR036779">
    <property type="entry name" value="LysM_dom_sf"/>
</dbReference>
<dbReference type="CDD" id="cd00118">
    <property type="entry name" value="LysM"/>
    <property type="match status" value="1"/>
</dbReference>
<dbReference type="PANTHER" id="PTHR21666:SF270">
    <property type="entry name" value="MUREIN HYDROLASE ACTIVATOR ENVC"/>
    <property type="match status" value="1"/>
</dbReference>
<sequence>MLFIPLCSFAQTKEHKDDAARVELNYKQRHSKPSNDLYADGIKIKRDLSLIKEAQEERIMDADEIPSDDLYGSIWNNRYVNIYGSLDDIPSTYTVDLSNFTMPTMGYTTSNYGHRGRRMHHGIDLKVQIGDTIYAAFDGKIRVCEYERRGYGNYVVIRHPNGLETVYGHLSKFLVSDNDVVKSGDPIALGGNTGRSTGSHLHFELRFLGRSIDPIDVIDFENKTCHKDKYLVVTNSLGRPGRNFKAANTSRSSANSTNKYATGTVSYYRIKKGDTLGKIARQHGLSISKLCSLNNMSKTETLRLGKTLRVS</sequence>
<organism evidence="2 3">
    <name type="scientific">Dysgonomonas capnocytophagoides</name>
    <dbReference type="NCBI Taxonomy" id="45254"/>
    <lineage>
        <taxon>Bacteria</taxon>
        <taxon>Pseudomonadati</taxon>
        <taxon>Bacteroidota</taxon>
        <taxon>Bacteroidia</taxon>
        <taxon>Bacteroidales</taxon>
        <taxon>Dysgonomonadaceae</taxon>
        <taxon>Dysgonomonas</taxon>
    </lineage>
</organism>
<accession>A0A4Y8L7F7</accession>
<dbReference type="OrthoDB" id="9805070at2"/>
<dbReference type="Proteomes" id="UP000297861">
    <property type="component" value="Unassembled WGS sequence"/>
</dbReference>
<evidence type="ECO:0000313" key="2">
    <source>
        <dbReference type="EMBL" id="TFD98094.1"/>
    </source>
</evidence>
<dbReference type="InterPro" id="IPR050570">
    <property type="entry name" value="Cell_wall_metabolism_enzyme"/>
</dbReference>
<dbReference type="GO" id="GO:0004222">
    <property type="term" value="F:metalloendopeptidase activity"/>
    <property type="evidence" value="ECO:0007669"/>
    <property type="project" value="TreeGrafter"/>
</dbReference>
<dbReference type="CDD" id="cd12797">
    <property type="entry name" value="M23_peptidase"/>
    <property type="match status" value="1"/>
</dbReference>
<dbReference type="InterPro" id="IPR018392">
    <property type="entry name" value="LysM"/>
</dbReference>
<dbReference type="SUPFAM" id="SSF51261">
    <property type="entry name" value="Duplicated hybrid motif"/>
    <property type="match status" value="1"/>
</dbReference>
<dbReference type="PANTHER" id="PTHR21666">
    <property type="entry name" value="PEPTIDASE-RELATED"/>
    <property type="match status" value="1"/>
</dbReference>
<name>A0A4Y8L7F7_9BACT</name>